<keyword evidence="2" id="KW-0808">Transferase</keyword>
<proteinExistence type="predicted"/>
<feature type="domain" description="N-acetyltransferase" evidence="1">
    <location>
        <begin position="4"/>
        <end position="147"/>
    </location>
</feature>
<dbReference type="Pfam" id="PF00583">
    <property type="entry name" value="Acetyltransf_1"/>
    <property type="match status" value="1"/>
</dbReference>
<comment type="caution">
    <text evidence="2">The sequence shown here is derived from an EMBL/GenBank/DDBJ whole genome shotgun (WGS) entry which is preliminary data.</text>
</comment>
<dbReference type="EMBL" id="JAAGPU010000021">
    <property type="protein sequence ID" value="NEU05479.1"/>
    <property type="molecule type" value="Genomic_DNA"/>
</dbReference>
<evidence type="ECO:0000313" key="2">
    <source>
        <dbReference type="EMBL" id="NEU05479.1"/>
    </source>
</evidence>
<dbReference type="InterPro" id="IPR016181">
    <property type="entry name" value="Acyl_CoA_acyltransferase"/>
</dbReference>
<dbReference type="Proteomes" id="UP000481872">
    <property type="component" value="Unassembled WGS sequence"/>
</dbReference>
<dbReference type="InterPro" id="IPR000182">
    <property type="entry name" value="GNAT_dom"/>
</dbReference>
<keyword evidence="3" id="KW-1185">Reference proteome</keyword>
<dbReference type="RefSeq" id="WP_199870255.1">
    <property type="nucleotide sequence ID" value="NZ_JAAGPU010000021.1"/>
</dbReference>
<evidence type="ECO:0000259" key="1">
    <source>
        <dbReference type="PROSITE" id="PS51186"/>
    </source>
</evidence>
<gene>
    <name evidence="2" type="ORF">G3M99_11575</name>
</gene>
<protein>
    <submittedName>
        <fullName evidence="2">GNAT family N-acetyltransferase</fullName>
    </submittedName>
</protein>
<dbReference type="PROSITE" id="PS51186">
    <property type="entry name" value="GNAT"/>
    <property type="match status" value="1"/>
</dbReference>
<accession>A0A6M0H4E7</accession>
<reference evidence="2 3" key="1">
    <citation type="submission" date="2020-02" db="EMBL/GenBank/DDBJ databases">
        <title>Genome assembly of a novel Clostridium senegalense strain.</title>
        <authorList>
            <person name="Gupta T.B."/>
            <person name="Jauregui R."/>
            <person name="Maclean P."/>
            <person name="Nawarathana A."/>
            <person name="Brightwell G."/>
        </authorList>
    </citation>
    <scope>NUCLEOTIDE SEQUENCE [LARGE SCALE GENOMIC DNA]</scope>
    <source>
        <strain evidence="2 3">AGRFS4</strain>
    </source>
</reference>
<name>A0A6M0H4E7_9CLOT</name>
<dbReference type="SUPFAM" id="SSF55729">
    <property type="entry name" value="Acyl-CoA N-acyltransferases (Nat)"/>
    <property type="match status" value="1"/>
</dbReference>
<organism evidence="2 3">
    <name type="scientific">Clostridium senegalense</name>
    <dbReference type="NCBI Taxonomy" id="1465809"/>
    <lineage>
        <taxon>Bacteria</taxon>
        <taxon>Bacillati</taxon>
        <taxon>Bacillota</taxon>
        <taxon>Clostridia</taxon>
        <taxon>Eubacteriales</taxon>
        <taxon>Clostridiaceae</taxon>
        <taxon>Clostridium</taxon>
    </lineage>
</organism>
<evidence type="ECO:0000313" key="3">
    <source>
        <dbReference type="Proteomes" id="UP000481872"/>
    </source>
</evidence>
<sequence length="147" mass="17300">MKNLVILEMKKHMLDQCVDLFINTFSKEPWNDVYDSRDPVVNFFNNHFNNNYFLGYVAMLDDKIVALSVGMKKPWIEGMEYYIDQFCVGYEMQGKGVGSWFMKEIEKNIKNQGMNGMILNTEKGYPAQKFYEKNDFKIIDDLIVFGK</sequence>
<dbReference type="GO" id="GO:0016747">
    <property type="term" value="F:acyltransferase activity, transferring groups other than amino-acyl groups"/>
    <property type="evidence" value="ECO:0007669"/>
    <property type="project" value="InterPro"/>
</dbReference>
<dbReference type="AlphaFoldDB" id="A0A6M0H4E7"/>
<dbReference type="Gene3D" id="3.40.630.30">
    <property type="match status" value="1"/>
</dbReference>
<dbReference type="CDD" id="cd04301">
    <property type="entry name" value="NAT_SF"/>
    <property type="match status" value="1"/>
</dbReference>